<name>A0ABT9YB93_9FIRM</name>
<keyword evidence="1" id="KW-0479">Metal-binding</keyword>
<evidence type="ECO:0000256" key="1">
    <source>
        <dbReference type="ARBA" id="ARBA00022723"/>
    </source>
</evidence>
<evidence type="ECO:0000256" key="3">
    <source>
        <dbReference type="ARBA" id="ARBA00023014"/>
    </source>
</evidence>
<dbReference type="InterPro" id="IPR026816">
    <property type="entry name" value="Flavodoxin_dom"/>
</dbReference>
<keyword evidence="3" id="KW-0411">Iron-sulfur</keyword>
<gene>
    <name evidence="6" type="ORF">J2S01_002647</name>
</gene>
<evidence type="ECO:0000256" key="2">
    <source>
        <dbReference type="ARBA" id="ARBA00023004"/>
    </source>
</evidence>
<dbReference type="RefSeq" id="WP_307225223.1">
    <property type="nucleotide sequence ID" value="NZ_CP116940.1"/>
</dbReference>
<evidence type="ECO:0000313" key="6">
    <source>
        <dbReference type="EMBL" id="MDQ0204913.1"/>
    </source>
</evidence>
<feature type="domain" description="Flavodoxin-like" evidence="4">
    <location>
        <begin position="5"/>
        <end position="173"/>
    </location>
</feature>
<evidence type="ECO:0000313" key="7">
    <source>
        <dbReference type="Proteomes" id="UP001239167"/>
    </source>
</evidence>
<dbReference type="InterPro" id="IPR008254">
    <property type="entry name" value="Flavodoxin/NO_synth"/>
</dbReference>
<protein>
    <submittedName>
        <fullName evidence="6">Ferredoxin/flavodoxin</fullName>
    </submittedName>
</protein>
<keyword evidence="2" id="KW-0408">Iron</keyword>
<dbReference type="PROSITE" id="PS00198">
    <property type="entry name" value="4FE4S_FER_1"/>
    <property type="match status" value="2"/>
</dbReference>
<evidence type="ECO:0000259" key="4">
    <source>
        <dbReference type="PROSITE" id="PS50902"/>
    </source>
</evidence>
<reference evidence="6 7" key="1">
    <citation type="submission" date="2023-07" db="EMBL/GenBank/DDBJ databases">
        <title>Genomic Encyclopedia of Type Strains, Phase IV (KMG-IV): sequencing the most valuable type-strain genomes for metagenomic binning, comparative biology and taxonomic classification.</title>
        <authorList>
            <person name="Goeker M."/>
        </authorList>
    </citation>
    <scope>NUCLEOTIDE SEQUENCE [LARGE SCALE GENOMIC DNA]</scope>
    <source>
        <strain evidence="6 7">DSM 16980</strain>
    </source>
</reference>
<sequence>MAVNTTIYYFSGTGNSLKIAEDLSTNMRDSKIVRVAYNTLHITADEDSAKIGFVFPVYFRGLPRMLEGFIKKLKVNSNAYFFAVANFGSSAALSFQQIDGILKEKGARLNANFSVFMPGNMWFMYYPHPEKDFSERIEEEPGKCKIIAGKINCKSENPLPILEKLEEDKKMYNAFIPSTVSNNFWVNEKCTGCAVCSKVCPAKNVYFIDGRPVWKKNCEQCLACLHWCPVGAIEYKQDSIGRKRYHNPLIHSRKMFVDSLKKK</sequence>
<evidence type="ECO:0000259" key="5">
    <source>
        <dbReference type="PROSITE" id="PS51379"/>
    </source>
</evidence>
<accession>A0ABT9YB93</accession>
<dbReference type="SUPFAM" id="SSF54862">
    <property type="entry name" value="4Fe-4S ferredoxins"/>
    <property type="match status" value="1"/>
</dbReference>
<proteinExistence type="predicted"/>
<dbReference type="InterPro" id="IPR017896">
    <property type="entry name" value="4Fe4S_Fe-S-bd"/>
</dbReference>
<dbReference type="Gene3D" id="3.30.70.20">
    <property type="match status" value="1"/>
</dbReference>
<organism evidence="6 7">
    <name type="scientific">Pectinatus haikarae</name>
    <dbReference type="NCBI Taxonomy" id="349096"/>
    <lineage>
        <taxon>Bacteria</taxon>
        <taxon>Bacillati</taxon>
        <taxon>Bacillota</taxon>
        <taxon>Negativicutes</taxon>
        <taxon>Selenomonadales</taxon>
        <taxon>Selenomonadaceae</taxon>
        <taxon>Pectinatus</taxon>
    </lineage>
</organism>
<dbReference type="InterPro" id="IPR047964">
    <property type="entry name" value="EFR1-like"/>
</dbReference>
<dbReference type="Pfam" id="PF12724">
    <property type="entry name" value="Flavodoxin_5"/>
    <property type="match status" value="1"/>
</dbReference>
<feature type="domain" description="4Fe-4S ferredoxin-type" evidence="5">
    <location>
        <begin position="182"/>
        <end position="210"/>
    </location>
</feature>
<keyword evidence="7" id="KW-1185">Reference proteome</keyword>
<dbReference type="PROSITE" id="PS51379">
    <property type="entry name" value="4FE4S_FER_2"/>
    <property type="match status" value="2"/>
</dbReference>
<dbReference type="Proteomes" id="UP001239167">
    <property type="component" value="Unassembled WGS sequence"/>
</dbReference>
<dbReference type="InterPro" id="IPR029039">
    <property type="entry name" value="Flavoprotein-like_sf"/>
</dbReference>
<dbReference type="PROSITE" id="PS50902">
    <property type="entry name" value="FLAVODOXIN_LIKE"/>
    <property type="match status" value="1"/>
</dbReference>
<dbReference type="InterPro" id="IPR017900">
    <property type="entry name" value="4Fe4S_Fe_S_CS"/>
</dbReference>
<feature type="domain" description="4Fe-4S ferredoxin-type" evidence="5">
    <location>
        <begin position="211"/>
        <end position="238"/>
    </location>
</feature>
<dbReference type="NCBIfam" id="NF038196">
    <property type="entry name" value="ferrodoxin_EFR1"/>
    <property type="match status" value="1"/>
</dbReference>
<dbReference type="SUPFAM" id="SSF52218">
    <property type="entry name" value="Flavoproteins"/>
    <property type="match status" value="1"/>
</dbReference>
<comment type="caution">
    <text evidence="6">The sequence shown here is derived from an EMBL/GenBank/DDBJ whole genome shotgun (WGS) entry which is preliminary data.</text>
</comment>
<dbReference type="Gene3D" id="3.40.50.360">
    <property type="match status" value="1"/>
</dbReference>
<dbReference type="EMBL" id="JAUSUE010000023">
    <property type="protein sequence ID" value="MDQ0204913.1"/>
    <property type="molecule type" value="Genomic_DNA"/>
</dbReference>